<accession>G7IW23</accession>
<gene>
    <name evidence="2" type="ordered locus">MTR_3g018970</name>
</gene>
<dbReference type="Pfam" id="PF25019">
    <property type="entry name" value="LRR_R13L1-DRL21"/>
    <property type="match status" value="1"/>
</dbReference>
<name>G7IW23_MEDTR</name>
<dbReference type="PaxDb" id="3880-AES68912"/>
<organism evidence="2 4">
    <name type="scientific">Medicago truncatula</name>
    <name type="common">Barrel medic</name>
    <name type="synonym">Medicago tribuloides</name>
    <dbReference type="NCBI Taxonomy" id="3880"/>
    <lineage>
        <taxon>Eukaryota</taxon>
        <taxon>Viridiplantae</taxon>
        <taxon>Streptophyta</taxon>
        <taxon>Embryophyta</taxon>
        <taxon>Tracheophyta</taxon>
        <taxon>Spermatophyta</taxon>
        <taxon>Magnoliopsida</taxon>
        <taxon>eudicotyledons</taxon>
        <taxon>Gunneridae</taxon>
        <taxon>Pentapetalae</taxon>
        <taxon>rosids</taxon>
        <taxon>fabids</taxon>
        <taxon>Fabales</taxon>
        <taxon>Fabaceae</taxon>
        <taxon>Papilionoideae</taxon>
        <taxon>50 kb inversion clade</taxon>
        <taxon>NPAAA clade</taxon>
        <taxon>Hologalegina</taxon>
        <taxon>IRL clade</taxon>
        <taxon>Trifolieae</taxon>
        <taxon>Medicago</taxon>
    </lineage>
</organism>
<dbReference type="AlphaFoldDB" id="G7IW23"/>
<reference evidence="3" key="3">
    <citation type="submission" date="2015-04" db="UniProtKB">
        <authorList>
            <consortium name="EnsemblPlants"/>
        </authorList>
    </citation>
    <scope>IDENTIFICATION</scope>
    <source>
        <strain evidence="3">cv. Jemalong A17</strain>
    </source>
</reference>
<dbReference type="PANTHER" id="PTHR47186:SF26">
    <property type="entry name" value="LEUCINE-RICH REPEAT DOMAIN, L DOMAIN-CONTAINING PROTEIN-RELATED"/>
    <property type="match status" value="1"/>
</dbReference>
<proteinExistence type="predicted"/>
<keyword evidence="4" id="KW-1185">Reference proteome</keyword>
<dbReference type="SUPFAM" id="SSF52058">
    <property type="entry name" value="L domain-like"/>
    <property type="match status" value="2"/>
</dbReference>
<sequence length="516" mass="59145">MALHRNMIISLAMEFGLRQYDAKLVASFFPTMFTTGNRREIHPPKTAKIHAAQLKLLRYLDLSYTGITSLPDSIYVLYNLQTLLLLGCKLTELPSDFYKLVNLRHLNLESTLISKMPKQIQRLSHLQTLTNFVVGEHSGYDIKELEKLNHLRETLCISQLENVTDRADAVEANLRDKTHLEALHMRYGYKGTTDGSIVEKDVLEVLEPNSNLNSLIIEDYRGTGFPHWLGDCYLLNLVSLELNRCGFCSRLPPLGKLPSLKELSISECYGIEIIGEEFYGYNSSTVPFASLESLKFDNMYGWNEWLCPKAWLGGTRVIESSLEQILFNSSSLEKLYVGDYDGENLEWPSFDLRSCNSLCTLSISGWCSSSLPFALNLFTNLHSLDLYDCRQLKLFPQRGLPSSLSTLRINKFPELIALREEWGLFELNSLKEFKVSDDFENVESFPEENLLVFLISNLSDSYIEYYPCLERLPEEGLPSSLSTLYIRECPIVKQRYQKVEGESWNTICHIPDVFIY</sequence>
<feature type="domain" description="R13L1/DRL21-like LRR repeat region" evidence="1">
    <location>
        <begin position="142"/>
        <end position="268"/>
    </location>
</feature>
<dbReference type="InterPro" id="IPR032675">
    <property type="entry name" value="LRR_dom_sf"/>
</dbReference>
<evidence type="ECO:0000313" key="2">
    <source>
        <dbReference type="EMBL" id="AES68912.1"/>
    </source>
</evidence>
<dbReference type="Gene3D" id="3.80.10.10">
    <property type="entry name" value="Ribonuclease Inhibitor"/>
    <property type="match status" value="2"/>
</dbReference>
<dbReference type="eggNOG" id="KOG4658">
    <property type="taxonomic scope" value="Eukaryota"/>
</dbReference>
<evidence type="ECO:0000313" key="3">
    <source>
        <dbReference type="EnsemblPlants" id="AES68912"/>
    </source>
</evidence>
<dbReference type="Proteomes" id="UP000002051">
    <property type="component" value="Chromosome 3"/>
</dbReference>
<dbReference type="OMA" id="FASIRIM"/>
<dbReference type="HOGENOM" id="CLU_606052_0_0_1"/>
<reference evidence="2 4" key="2">
    <citation type="journal article" date="2014" name="BMC Genomics">
        <title>An improved genome release (version Mt4.0) for the model legume Medicago truncatula.</title>
        <authorList>
            <person name="Tang H."/>
            <person name="Krishnakumar V."/>
            <person name="Bidwell S."/>
            <person name="Rosen B."/>
            <person name="Chan A."/>
            <person name="Zhou S."/>
            <person name="Gentzbittel L."/>
            <person name="Childs K.L."/>
            <person name="Yandell M."/>
            <person name="Gundlach H."/>
            <person name="Mayer K.F."/>
            <person name="Schwartz D.C."/>
            <person name="Town C.D."/>
        </authorList>
    </citation>
    <scope>GENOME REANNOTATION</scope>
    <source>
        <strain evidence="3 4">cv. Jemalong A17</strain>
    </source>
</reference>
<dbReference type="PANTHER" id="PTHR47186">
    <property type="entry name" value="LEUCINE-RICH REPEAT-CONTAINING PROTEIN 57"/>
    <property type="match status" value="1"/>
</dbReference>
<dbReference type="EMBL" id="CM001219">
    <property type="protein sequence ID" value="AES68912.1"/>
    <property type="molecule type" value="Genomic_DNA"/>
</dbReference>
<reference evidence="2 4" key="1">
    <citation type="journal article" date="2011" name="Nature">
        <title>The Medicago genome provides insight into the evolution of rhizobial symbioses.</title>
        <authorList>
            <person name="Young N.D."/>
            <person name="Debelle F."/>
            <person name="Oldroyd G.E."/>
            <person name="Geurts R."/>
            <person name="Cannon S.B."/>
            <person name="Udvardi M.K."/>
            <person name="Benedito V.A."/>
            <person name="Mayer K.F."/>
            <person name="Gouzy J."/>
            <person name="Schoof H."/>
            <person name="Van de Peer Y."/>
            <person name="Proost S."/>
            <person name="Cook D.R."/>
            <person name="Meyers B.C."/>
            <person name="Spannagl M."/>
            <person name="Cheung F."/>
            <person name="De Mita S."/>
            <person name="Krishnakumar V."/>
            <person name="Gundlach H."/>
            <person name="Zhou S."/>
            <person name="Mudge J."/>
            <person name="Bharti A.K."/>
            <person name="Murray J.D."/>
            <person name="Naoumkina M.A."/>
            <person name="Rosen B."/>
            <person name="Silverstein K.A."/>
            <person name="Tang H."/>
            <person name="Rombauts S."/>
            <person name="Zhao P.X."/>
            <person name="Zhou P."/>
            <person name="Barbe V."/>
            <person name="Bardou P."/>
            <person name="Bechner M."/>
            <person name="Bellec A."/>
            <person name="Berger A."/>
            <person name="Berges H."/>
            <person name="Bidwell S."/>
            <person name="Bisseling T."/>
            <person name="Choisne N."/>
            <person name="Couloux A."/>
            <person name="Denny R."/>
            <person name="Deshpande S."/>
            <person name="Dai X."/>
            <person name="Doyle J.J."/>
            <person name="Dudez A.M."/>
            <person name="Farmer A.D."/>
            <person name="Fouteau S."/>
            <person name="Franken C."/>
            <person name="Gibelin C."/>
            <person name="Gish J."/>
            <person name="Goldstein S."/>
            <person name="Gonzalez A.J."/>
            <person name="Green P.J."/>
            <person name="Hallab A."/>
            <person name="Hartog M."/>
            <person name="Hua A."/>
            <person name="Humphray S.J."/>
            <person name="Jeong D.H."/>
            <person name="Jing Y."/>
            <person name="Jocker A."/>
            <person name="Kenton S.M."/>
            <person name="Kim D.J."/>
            <person name="Klee K."/>
            <person name="Lai H."/>
            <person name="Lang C."/>
            <person name="Lin S."/>
            <person name="Macmil S.L."/>
            <person name="Magdelenat G."/>
            <person name="Matthews L."/>
            <person name="McCorrison J."/>
            <person name="Monaghan E.L."/>
            <person name="Mun J.H."/>
            <person name="Najar F.Z."/>
            <person name="Nicholson C."/>
            <person name="Noirot C."/>
            <person name="O'Bleness M."/>
            <person name="Paule C.R."/>
            <person name="Poulain J."/>
            <person name="Prion F."/>
            <person name="Qin B."/>
            <person name="Qu C."/>
            <person name="Retzel E.F."/>
            <person name="Riddle C."/>
            <person name="Sallet E."/>
            <person name="Samain S."/>
            <person name="Samson N."/>
            <person name="Sanders I."/>
            <person name="Saurat O."/>
            <person name="Scarpelli C."/>
            <person name="Schiex T."/>
            <person name="Segurens B."/>
            <person name="Severin A.J."/>
            <person name="Sherrier D.J."/>
            <person name="Shi R."/>
            <person name="Sims S."/>
            <person name="Singer S.R."/>
            <person name="Sinharoy S."/>
            <person name="Sterck L."/>
            <person name="Viollet A."/>
            <person name="Wang B.B."/>
            <person name="Wang K."/>
            <person name="Wang M."/>
            <person name="Wang X."/>
            <person name="Warfsmann J."/>
            <person name="Weissenbach J."/>
            <person name="White D.D."/>
            <person name="White J.D."/>
            <person name="Wiley G.B."/>
            <person name="Wincker P."/>
            <person name="Xing Y."/>
            <person name="Yang L."/>
            <person name="Yao Z."/>
            <person name="Ying F."/>
            <person name="Zhai J."/>
            <person name="Zhou L."/>
            <person name="Zuber A."/>
            <person name="Denarie J."/>
            <person name="Dixon R.A."/>
            <person name="May G.D."/>
            <person name="Schwartz D.C."/>
            <person name="Rogers J."/>
            <person name="Quetier F."/>
            <person name="Town C.D."/>
            <person name="Roe B.A."/>
        </authorList>
    </citation>
    <scope>NUCLEOTIDE SEQUENCE [LARGE SCALE GENOMIC DNA]</scope>
    <source>
        <strain evidence="2">A17</strain>
        <strain evidence="3 4">cv. Jemalong A17</strain>
    </source>
</reference>
<evidence type="ECO:0000313" key="4">
    <source>
        <dbReference type="Proteomes" id="UP000002051"/>
    </source>
</evidence>
<dbReference type="InterPro" id="IPR056789">
    <property type="entry name" value="LRR_R13L1-DRL21"/>
</dbReference>
<dbReference type="EnsemblPlants" id="AES68912">
    <property type="protein sequence ID" value="AES68912"/>
    <property type="gene ID" value="MTR_3g018970"/>
</dbReference>
<protein>
    <submittedName>
        <fullName evidence="2">Disease resistance protein (NBS-LRR class) family protein</fullName>
    </submittedName>
</protein>
<evidence type="ECO:0000259" key="1">
    <source>
        <dbReference type="Pfam" id="PF25019"/>
    </source>
</evidence>